<evidence type="ECO:0000313" key="7">
    <source>
        <dbReference type="Proteomes" id="UP000515161"/>
    </source>
</evidence>
<evidence type="ECO:0000256" key="2">
    <source>
        <dbReference type="ARBA" id="ARBA00006687"/>
    </source>
</evidence>
<evidence type="ECO:0000256" key="4">
    <source>
        <dbReference type="ARBA" id="ARBA00022702"/>
    </source>
</evidence>
<organism evidence="7 8">
    <name type="scientific">Gymnodraco acuticeps</name>
    <name type="common">Antarctic dragonfish</name>
    <dbReference type="NCBI Taxonomy" id="8218"/>
    <lineage>
        <taxon>Eukaryota</taxon>
        <taxon>Metazoa</taxon>
        <taxon>Chordata</taxon>
        <taxon>Craniata</taxon>
        <taxon>Vertebrata</taxon>
        <taxon>Euteleostomi</taxon>
        <taxon>Actinopterygii</taxon>
        <taxon>Neopterygii</taxon>
        <taxon>Teleostei</taxon>
        <taxon>Neoteleostei</taxon>
        <taxon>Acanthomorphata</taxon>
        <taxon>Eupercaria</taxon>
        <taxon>Perciformes</taxon>
        <taxon>Notothenioidei</taxon>
        <taxon>Bathydraconidae</taxon>
        <taxon>Gymnodraco</taxon>
    </lineage>
</organism>
<dbReference type="PANTHER" id="PTHR28590">
    <property type="entry name" value="SPEXIN"/>
    <property type="match status" value="1"/>
</dbReference>
<evidence type="ECO:0000256" key="6">
    <source>
        <dbReference type="SAM" id="SignalP"/>
    </source>
</evidence>
<evidence type="ECO:0000256" key="3">
    <source>
        <dbReference type="ARBA" id="ARBA00022525"/>
    </source>
</evidence>
<gene>
    <name evidence="8" type="primary">LOC117547823</name>
</gene>
<reference evidence="8" key="1">
    <citation type="submission" date="2025-08" db="UniProtKB">
        <authorList>
            <consortium name="RefSeq"/>
        </authorList>
    </citation>
    <scope>IDENTIFICATION</scope>
</reference>
<keyword evidence="3" id="KW-0964">Secreted</keyword>
<dbReference type="OrthoDB" id="9946068at2759"/>
<keyword evidence="5 6" id="KW-0732">Signal</keyword>
<dbReference type="RefSeq" id="XP_034074575.1">
    <property type="nucleotide sequence ID" value="XM_034218684.1"/>
</dbReference>
<feature type="chain" id="PRO_5028042287" evidence="6">
    <location>
        <begin position="19"/>
        <end position="122"/>
    </location>
</feature>
<dbReference type="GO" id="GO:0005576">
    <property type="term" value="C:extracellular region"/>
    <property type="evidence" value="ECO:0007669"/>
    <property type="project" value="UniProtKB-SubCell"/>
</dbReference>
<dbReference type="AlphaFoldDB" id="A0A6P8UQX4"/>
<dbReference type="KEGG" id="gacu:117547823"/>
<accession>A0A6P8UQX4</accession>
<evidence type="ECO:0000256" key="1">
    <source>
        <dbReference type="ARBA" id="ARBA00004613"/>
    </source>
</evidence>
<proteinExistence type="inferred from homology"/>
<keyword evidence="4" id="KW-0372">Hormone</keyword>
<comment type="subcellular location">
    <subcellularLocation>
        <location evidence="1">Secreted</location>
    </subcellularLocation>
</comment>
<protein>
    <submittedName>
        <fullName evidence="8">Spexin-like</fullName>
    </submittedName>
</protein>
<dbReference type="PANTHER" id="PTHR28590:SF1">
    <property type="entry name" value="SPEXIN"/>
    <property type="match status" value="1"/>
</dbReference>
<dbReference type="GO" id="GO:0005184">
    <property type="term" value="F:neuropeptide hormone activity"/>
    <property type="evidence" value="ECO:0007669"/>
    <property type="project" value="InterPro"/>
</dbReference>
<comment type="similarity">
    <text evidence="2">Belongs to the spexin family.</text>
</comment>
<sequence length="122" mass="13447">MSLIVTLLVVTLAAQCWTSPQQRNWTPQAILYLTGAQGHRSVLQRPSREEGDTLHSVTHRDGPGLNLSSLFLELLLRAVEEGKTLTVITAASLNLNVYHMITDLTAGHNGMNLAFIKKTKLQ</sequence>
<dbReference type="Pfam" id="PF15171">
    <property type="entry name" value="Spexin"/>
    <property type="match status" value="1"/>
</dbReference>
<dbReference type="Proteomes" id="UP000515161">
    <property type="component" value="Unplaced"/>
</dbReference>
<evidence type="ECO:0000313" key="8">
    <source>
        <dbReference type="RefSeq" id="XP_034074575.1"/>
    </source>
</evidence>
<keyword evidence="7" id="KW-1185">Reference proteome</keyword>
<dbReference type="InParanoid" id="A0A6P8UQX4"/>
<evidence type="ECO:0000256" key="5">
    <source>
        <dbReference type="ARBA" id="ARBA00022729"/>
    </source>
</evidence>
<name>A0A6P8UQX4_GYMAC</name>
<feature type="signal peptide" evidence="6">
    <location>
        <begin position="1"/>
        <end position="18"/>
    </location>
</feature>
<dbReference type="GeneID" id="117547823"/>
<dbReference type="InterPro" id="IPR028126">
    <property type="entry name" value="Spexin"/>
</dbReference>